<evidence type="ECO:0000256" key="2">
    <source>
        <dbReference type="ARBA" id="ARBA00022737"/>
    </source>
</evidence>
<dbReference type="Gene3D" id="3.80.10.10">
    <property type="entry name" value="Ribonuclease Inhibitor"/>
    <property type="match status" value="2"/>
</dbReference>
<gene>
    <name evidence="3" type="ORF">MAR_001082</name>
</gene>
<dbReference type="InterPro" id="IPR025875">
    <property type="entry name" value="Leu-rich_rpt_4"/>
</dbReference>
<dbReference type="InterPro" id="IPR003591">
    <property type="entry name" value="Leu-rich_rpt_typical-subtyp"/>
</dbReference>
<dbReference type="InterPro" id="IPR050216">
    <property type="entry name" value="LRR_domain-containing"/>
</dbReference>
<accession>A0ABY7FCZ6</accession>
<dbReference type="InterPro" id="IPR001611">
    <property type="entry name" value="Leu-rich_rpt"/>
</dbReference>
<dbReference type="Pfam" id="PF13855">
    <property type="entry name" value="LRR_8"/>
    <property type="match status" value="1"/>
</dbReference>
<dbReference type="PANTHER" id="PTHR48051">
    <property type="match status" value="1"/>
</dbReference>
<dbReference type="Pfam" id="PF12799">
    <property type="entry name" value="LRR_4"/>
    <property type="match status" value="1"/>
</dbReference>
<organism evidence="3 4">
    <name type="scientific">Mya arenaria</name>
    <name type="common">Soft-shell clam</name>
    <dbReference type="NCBI Taxonomy" id="6604"/>
    <lineage>
        <taxon>Eukaryota</taxon>
        <taxon>Metazoa</taxon>
        <taxon>Spiralia</taxon>
        <taxon>Lophotrochozoa</taxon>
        <taxon>Mollusca</taxon>
        <taxon>Bivalvia</taxon>
        <taxon>Autobranchia</taxon>
        <taxon>Heteroconchia</taxon>
        <taxon>Euheterodonta</taxon>
        <taxon>Imparidentia</taxon>
        <taxon>Neoheterodontei</taxon>
        <taxon>Myida</taxon>
        <taxon>Myoidea</taxon>
        <taxon>Myidae</taxon>
        <taxon>Mya</taxon>
    </lineage>
</organism>
<evidence type="ECO:0000256" key="1">
    <source>
        <dbReference type="ARBA" id="ARBA00022614"/>
    </source>
</evidence>
<proteinExistence type="predicted"/>
<keyword evidence="2" id="KW-0677">Repeat</keyword>
<sequence>MGNNAVKQHLDTAEKTGALQLCKQGLKEFPEHLLKLSKNLRTLDFSDNKIDHIPSNIGAFQQLKTVNLSNNRIDSLPNEIGNLKKLESLNLENNILTSLPPTLINLSHLRTINLSRNGFKKFPVELCQLKQLDGIDLSRNKITEIPATAAVCHTIELNLNQNQISTLPDCISDWPRLKVLRLEENCLEISALTPRIMKESKIALLAVEGNVFDMKAFNHVEGYDQIN</sequence>
<dbReference type="InterPro" id="IPR032675">
    <property type="entry name" value="LRR_dom_sf"/>
</dbReference>
<evidence type="ECO:0000313" key="4">
    <source>
        <dbReference type="Proteomes" id="UP001164746"/>
    </source>
</evidence>
<dbReference type="SUPFAM" id="SSF52058">
    <property type="entry name" value="L domain-like"/>
    <property type="match status" value="1"/>
</dbReference>
<dbReference type="PANTHER" id="PTHR48051:SF62">
    <property type="entry name" value="LEUCINE-RICH REPEAT-CONTAINING PROTEIN 57"/>
    <property type="match status" value="1"/>
</dbReference>
<keyword evidence="4" id="KW-1185">Reference proteome</keyword>
<keyword evidence="1" id="KW-0433">Leucine-rich repeat</keyword>
<evidence type="ECO:0000313" key="3">
    <source>
        <dbReference type="EMBL" id="WAR19244.1"/>
    </source>
</evidence>
<name>A0ABY7FCZ6_MYAAR</name>
<dbReference type="SMART" id="SM00369">
    <property type="entry name" value="LRR_TYP"/>
    <property type="match status" value="5"/>
</dbReference>
<dbReference type="Proteomes" id="UP001164746">
    <property type="component" value="Chromosome 11"/>
</dbReference>
<protein>
    <submittedName>
        <fullName evidence="3">LRC57-like protein</fullName>
    </submittedName>
</protein>
<dbReference type="EMBL" id="CP111022">
    <property type="protein sequence ID" value="WAR19244.1"/>
    <property type="molecule type" value="Genomic_DNA"/>
</dbReference>
<dbReference type="PROSITE" id="PS51450">
    <property type="entry name" value="LRR"/>
    <property type="match status" value="3"/>
</dbReference>
<reference evidence="3" key="1">
    <citation type="submission" date="2022-11" db="EMBL/GenBank/DDBJ databases">
        <title>Centuries of genome instability and evolution in soft-shell clam transmissible cancer (bioRxiv).</title>
        <authorList>
            <person name="Hart S.F.M."/>
            <person name="Yonemitsu M.A."/>
            <person name="Giersch R.M."/>
            <person name="Beal B.F."/>
            <person name="Arriagada G."/>
            <person name="Davis B.W."/>
            <person name="Ostrander E.A."/>
            <person name="Goff S.P."/>
            <person name="Metzger M.J."/>
        </authorList>
    </citation>
    <scope>NUCLEOTIDE SEQUENCE</scope>
    <source>
        <strain evidence="3">MELC-2E11</strain>
        <tissue evidence="3">Siphon/mantle</tissue>
    </source>
</reference>